<dbReference type="Proteomes" id="UP001199106">
    <property type="component" value="Unassembled WGS sequence"/>
</dbReference>
<evidence type="ECO:0000313" key="2">
    <source>
        <dbReference type="Proteomes" id="UP001199106"/>
    </source>
</evidence>
<protein>
    <submittedName>
        <fullName evidence="1">Uncharacterized protein</fullName>
    </submittedName>
</protein>
<proteinExistence type="predicted"/>
<keyword evidence="2" id="KW-1185">Reference proteome</keyword>
<sequence length="85" mass="9409">MSTAEAYFCQYSLTRVFTEHQIYWECLSMASHESADMTLFHTPASHKDDPESLLVDFLLTGIFKGGAFSGGSSAHQDDAIISNDE</sequence>
<gene>
    <name evidence="1" type="ORF">G6011_09046</name>
</gene>
<reference evidence="1" key="1">
    <citation type="submission" date="2021-07" db="EMBL/GenBank/DDBJ databases">
        <title>Genome Resource of American Ginseng Black Spot Pathogen Alternaria panax.</title>
        <authorList>
            <person name="Qiu C."/>
            <person name="Wang W."/>
            <person name="Liu Z."/>
        </authorList>
    </citation>
    <scope>NUCLEOTIDE SEQUENCE</scope>
    <source>
        <strain evidence="1">BNCC115425</strain>
    </source>
</reference>
<accession>A0AAD4NND9</accession>
<name>A0AAD4NND9_9PLEO</name>
<dbReference type="EMBL" id="JAANER010000004">
    <property type="protein sequence ID" value="KAG9190958.1"/>
    <property type="molecule type" value="Genomic_DNA"/>
</dbReference>
<organism evidence="1 2">
    <name type="scientific">Alternaria panax</name>
    <dbReference type="NCBI Taxonomy" id="48097"/>
    <lineage>
        <taxon>Eukaryota</taxon>
        <taxon>Fungi</taxon>
        <taxon>Dikarya</taxon>
        <taxon>Ascomycota</taxon>
        <taxon>Pezizomycotina</taxon>
        <taxon>Dothideomycetes</taxon>
        <taxon>Pleosporomycetidae</taxon>
        <taxon>Pleosporales</taxon>
        <taxon>Pleosporineae</taxon>
        <taxon>Pleosporaceae</taxon>
        <taxon>Alternaria</taxon>
        <taxon>Alternaria sect. Panax</taxon>
    </lineage>
</organism>
<dbReference type="AlphaFoldDB" id="A0AAD4NND9"/>
<evidence type="ECO:0000313" key="1">
    <source>
        <dbReference type="EMBL" id="KAG9190958.1"/>
    </source>
</evidence>
<comment type="caution">
    <text evidence="1">The sequence shown here is derived from an EMBL/GenBank/DDBJ whole genome shotgun (WGS) entry which is preliminary data.</text>
</comment>